<dbReference type="GO" id="GO:0008652">
    <property type="term" value="P:amino acid biosynthetic process"/>
    <property type="evidence" value="ECO:0007669"/>
    <property type="project" value="UniProtKB-KW"/>
</dbReference>
<evidence type="ECO:0000256" key="5">
    <source>
        <dbReference type="PIRSR" id="PIRSR605511-1"/>
    </source>
</evidence>
<dbReference type="GO" id="GO:0016616">
    <property type="term" value="F:oxidoreductase activity, acting on the CH-OH group of donors, NAD or NADP as acceptor"/>
    <property type="evidence" value="ECO:0007669"/>
    <property type="project" value="InterPro"/>
</dbReference>
<evidence type="ECO:0000256" key="1">
    <source>
        <dbReference type="ARBA" id="ARBA00005854"/>
    </source>
</evidence>
<dbReference type="OrthoDB" id="298012at2759"/>
<evidence type="ECO:0000259" key="9">
    <source>
        <dbReference type="Pfam" id="PF08450"/>
    </source>
</evidence>
<dbReference type="InterPro" id="IPR005511">
    <property type="entry name" value="SMP-30"/>
</dbReference>
<dbReference type="InterPro" id="IPR050857">
    <property type="entry name" value="D-2-hydroxyacid_DH"/>
</dbReference>
<dbReference type="InterPro" id="IPR006139">
    <property type="entry name" value="D-isomer_2_OHA_DH_cat_dom"/>
</dbReference>
<dbReference type="PRINTS" id="PR01790">
    <property type="entry name" value="SMP30FAMILY"/>
</dbReference>
<feature type="binding site" evidence="6">
    <location>
        <position position="131"/>
    </location>
    <ligand>
        <name>substrate</name>
    </ligand>
</feature>
<evidence type="ECO:0000256" key="6">
    <source>
        <dbReference type="PIRSR" id="PIRSR605511-2"/>
    </source>
</evidence>
<dbReference type="InterPro" id="IPR036291">
    <property type="entry name" value="NAD(P)-bd_dom_sf"/>
</dbReference>
<dbReference type="GO" id="GO:0051287">
    <property type="term" value="F:NAD binding"/>
    <property type="evidence" value="ECO:0007669"/>
    <property type="project" value="InterPro"/>
</dbReference>
<comment type="cofactor">
    <cofactor evidence="6">
        <name>Zn(2+)</name>
        <dbReference type="ChEBI" id="CHEBI:29105"/>
    </cofactor>
    <text evidence="6">Binds 1 divalent metal cation per subunit.</text>
</comment>
<proteinExistence type="inferred from homology"/>
<feature type="binding site" evidence="6">
    <location>
        <position position="45"/>
    </location>
    <ligand>
        <name>a divalent metal cation</name>
        <dbReference type="ChEBI" id="CHEBI:60240"/>
    </ligand>
</feature>
<dbReference type="GO" id="GO:0046872">
    <property type="term" value="F:metal ion binding"/>
    <property type="evidence" value="ECO:0007669"/>
    <property type="project" value="UniProtKB-KW"/>
</dbReference>
<dbReference type="Gene3D" id="2.120.10.30">
    <property type="entry name" value="TolB, C-terminal domain"/>
    <property type="match status" value="1"/>
</dbReference>
<dbReference type="Pfam" id="PF08450">
    <property type="entry name" value="SGL"/>
    <property type="match status" value="1"/>
</dbReference>
<evidence type="ECO:0000259" key="8">
    <source>
        <dbReference type="Pfam" id="PF02826"/>
    </source>
</evidence>
<dbReference type="SUPFAM" id="SSF63829">
    <property type="entry name" value="Calcium-dependent phosphotriesterase"/>
    <property type="match status" value="1"/>
</dbReference>
<name>A0A5C3EHK4_9BASI</name>
<keyword evidence="11" id="KW-1185">Reference proteome</keyword>
<dbReference type="CDD" id="cd12173">
    <property type="entry name" value="PGDH_4"/>
    <property type="match status" value="1"/>
</dbReference>
<feature type="binding site" evidence="6">
    <location>
        <position position="178"/>
    </location>
    <ligand>
        <name>a divalent metal cation</name>
        <dbReference type="ChEBI" id="CHEBI:60240"/>
    </ligand>
</feature>
<keyword evidence="6" id="KW-0862">Zinc</keyword>
<evidence type="ECO:0000256" key="4">
    <source>
        <dbReference type="ARBA" id="ARBA00023027"/>
    </source>
</evidence>
<feature type="domain" description="D-isomer specific 2-hydroxyacid dehydrogenase catalytic" evidence="7">
    <location>
        <begin position="425"/>
        <end position="696"/>
    </location>
</feature>
<dbReference type="SUPFAM" id="SSF52283">
    <property type="entry name" value="Formate/glycerate dehydrogenase catalytic domain-like"/>
    <property type="match status" value="1"/>
</dbReference>
<feature type="binding site" evidence="6">
    <location>
        <position position="226"/>
    </location>
    <ligand>
        <name>a divalent metal cation</name>
        <dbReference type="ChEBI" id="CHEBI:60240"/>
    </ligand>
</feature>
<dbReference type="Pfam" id="PF02826">
    <property type="entry name" value="2-Hacid_dh_C"/>
    <property type="match status" value="1"/>
</dbReference>
<dbReference type="PROSITE" id="PS00065">
    <property type="entry name" value="D_2_HYDROXYACID_DH_1"/>
    <property type="match status" value="1"/>
</dbReference>
<dbReference type="InterPro" id="IPR011042">
    <property type="entry name" value="6-blade_b-propeller_TolB-like"/>
</dbReference>
<protein>
    <recommendedName>
        <fullName evidence="12">D-3-phosphoglycerate dehydrogenase</fullName>
    </recommendedName>
</protein>
<dbReference type="InterPro" id="IPR029752">
    <property type="entry name" value="D-isomer_DH_CS1"/>
</dbReference>
<sequence length="704" mass="75917">MNFFPPPPEHIADIFCTIPESLRCTGQQTDWRGGSNPATLSIFLEGPTTDAQGNLYIVDVPFGRILKIDSITKRIDVEAQWDGEPNGLAITHDGYMLIADYKRGLLLFDPKSKNVLPYLPRRNLECWKGVNDLVIDSNGCTYFTDQGQTGMNDPTGAAYRLHPDGKLDQLISNGASPNGIVLSPDEKWLYVAMTRSNAVWRMPVHPDGTTTKANLFFQSFGNSGPDGLTIDSEGNLFICHPSLATVFVVDKHGLPVCRIKGRGSTLVTNIIFGGPKNDILFFTDSLNGHVFSYQWHCPGGTPIRASRATTTPFKDAALPELTTAVPKRPAHITLPNAQPMNRDLTCSKSSFVPAVAHQANGHINGHTNGSVNGHVNGQVSGQPNSKLPFKVYAPDNFHPGGIERARELFATVVAMGDEGVQDWPKNADGLMSRAIPITGEQIRSASKLRVISKQGVGVDTVDIASAKERGITVVNTPGINASAVAELVYGMVISLKRRITEADRRMRSGEQVIATQCMGSGLFGKTIGIVGMGNIGKATARLFSLASECQLIAYDPFAPKDSWSDLQHTRVTDLKDMLANVDVLSLHLPLTPNTRGLISKAEIEQMRSSAVIVNASRGGIVDEADLFEALKSGRIAGAALDALECEPASIDQYGKTFYTLHNVVLTPHLGAATSEVQELSARAVAEQLALVLSGAPESQYNKVV</sequence>
<accession>A0A5C3EHK4</accession>
<dbReference type="InterPro" id="IPR013658">
    <property type="entry name" value="SGL"/>
</dbReference>
<dbReference type="PROSITE" id="PS00671">
    <property type="entry name" value="D_2_HYDROXYACID_DH_3"/>
    <property type="match status" value="1"/>
</dbReference>
<dbReference type="AlphaFoldDB" id="A0A5C3EHK4"/>
<dbReference type="Proteomes" id="UP000324022">
    <property type="component" value="Unassembled WGS sequence"/>
</dbReference>
<dbReference type="InterPro" id="IPR029753">
    <property type="entry name" value="D-isomer_DH_CS"/>
</dbReference>
<feature type="domain" description="SMP-30/Gluconolactonase/LRE-like region" evidence="9">
    <location>
        <begin position="45"/>
        <end position="283"/>
    </location>
</feature>
<evidence type="ECO:0000259" key="7">
    <source>
        <dbReference type="Pfam" id="PF00389"/>
    </source>
</evidence>
<comment type="similarity">
    <text evidence="1">Belongs to the D-isomer specific 2-hydroxyacid dehydrogenase family.</text>
</comment>
<keyword evidence="3" id="KW-0560">Oxidoreductase</keyword>
<keyword evidence="2" id="KW-0028">Amino-acid biosynthesis</keyword>
<dbReference type="EMBL" id="OOIN01000027">
    <property type="protein sequence ID" value="SPO29096.1"/>
    <property type="molecule type" value="Genomic_DNA"/>
</dbReference>
<evidence type="ECO:0008006" key="12">
    <source>
        <dbReference type="Google" id="ProtNLM"/>
    </source>
</evidence>
<organism evidence="10 11">
    <name type="scientific">Ustilago trichophora</name>
    <dbReference type="NCBI Taxonomy" id="86804"/>
    <lineage>
        <taxon>Eukaryota</taxon>
        <taxon>Fungi</taxon>
        <taxon>Dikarya</taxon>
        <taxon>Basidiomycota</taxon>
        <taxon>Ustilaginomycotina</taxon>
        <taxon>Ustilaginomycetes</taxon>
        <taxon>Ustilaginales</taxon>
        <taxon>Ustilaginaceae</taxon>
        <taxon>Ustilago</taxon>
    </lineage>
</organism>
<dbReference type="PANTHER" id="PTHR42789:SF1">
    <property type="entry name" value="D-ISOMER SPECIFIC 2-HYDROXYACID DEHYDROGENASE FAMILY PROTEIN (AFU_ORTHOLOGUE AFUA_6G10090)"/>
    <property type="match status" value="1"/>
</dbReference>
<dbReference type="Gene3D" id="3.40.50.720">
    <property type="entry name" value="NAD(P)-binding Rossmann-like Domain"/>
    <property type="match status" value="2"/>
</dbReference>
<evidence type="ECO:0000256" key="3">
    <source>
        <dbReference type="ARBA" id="ARBA00023002"/>
    </source>
</evidence>
<keyword evidence="4" id="KW-0520">NAD</keyword>
<reference evidence="10 11" key="1">
    <citation type="submission" date="2018-03" db="EMBL/GenBank/DDBJ databases">
        <authorList>
            <person name="Guldener U."/>
        </authorList>
    </citation>
    <scope>NUCLEOTIDE SEQUENCE [LARGE SCALE GENOMIC DNA]</scope>
    <source>
        <strain evidence="10 11">NBRC100155</strain>
    </source>
</reference>
<dbReference type="SUPFAM" id="SSF51735">
    <property type="entry name" value="NAD(P)-binding Rossmann-fold domains"/>
    <property type="match status" value="1"/>
</dbReference>
<dbReference type="InterPro" id="IPR006140">
    <property type="entry name" value="D-isomer_DH_NAD-bd"/>
</dbReference>
<dbReference type="FunFam" id="3.40.50.720:FF:000203">
    <property type="entry name" value="D-3-phosphoglycerate dehydrogenase (SerA)"/>
    <property type="match status" value="1"/>
</dbReference>
<evidence type="ECO:0000313" key="10">
    <source>
        <dbReference type="EMBL" id="SPO29096.1"/>
    </source>
</evidence>
<keyword evidence="6" id="KW-0479">Metal-binding</keyword>
<dbReference type="PANTHER" id="PTHR42789">
    <property type="entry name" value="D-ISOMER SPECIFIC 2-HYDROXYACID DEHYDROGENASE FAMILY PROTEIN (AFU_ORTHOLOGUE AFUA_6G10090)"/>
    <property type="match status" value="1"/>
</dbReference>
<dbReference type="Pfam" id="PF00389">
    <property type="entry name" value="2-Hacid_dh"/>
    <property type="match status" value="1"/>
</dbReference>
<feature type="active site" description="Proton donor/acceptor" evidence="5">
    <location>
        <position position="226"/>
    </location>
</feature>
<evidence type="ECO:0000313" key="11">
    <source>
        <dbReference type="Proteomes" id="UP000324022"/>
    </source>
</evidence>
<gene>
    <name evidence="10" type="ORF">UTRI_06045</name>
</gene>
<evidence type="ECO:0000256" key="2">
    <source>
        <dbReference type="ARBA" id="ARBA00022605"/>
    </source>
</evidence>
<feature type="domain" description="D-isomer specific 2-hydroxyacid dehydrogenase NAD-binding" evidence="8">
    <location>
        <begin position="490"/>
        <end position="670"/>
    </location>
</feature>